<evidence type="ECO:0000313" key="1">
    <source>
        <dbReference type="EMBL" id="AXC34535.1"/>
    </source>
</evidence>
<accession>A0A384ZSD5</accession>
<dbReference type="Proteomes" id="UP000260311">
    <property type="component" value="Segment"/>
</dbReference>
<dbReference type="GeneID" id="55608613"/>
<proteinExistence type="predicted"/>
<organism evidence="1 2">
    <name type="scientific">Vibrio phage YC</name>
    <dbReference type="NCBI Taxonomy" id="2267403"/>
    <lineage>
        <taxon>Viruses</taxon>
        <taxon>Duplodnaviria</taxon>
        <taxon>Heunggongvirae</taxon>
        <taxon>Uroviricota</taxon>
        <taxon>Caudoviricetes</taxon>
        <taxon>Pantevenvirales</taxon>
        <taxon>Ackermannviridae</taxon>
        <taxon>Campanilevirus</taxon>
        <taxon>Campanilevirus YC</taxon>
    </lineage>
</organism>
<keyword evidence="2" id="KW-1185">Reference proteome</keyword>
<evidence type="ECO:0000313" key="2">
    <source>
        <dbReference type="Proteomes" id="UP000260311"/>
    </source>
</evidence>
<dbReference type="RefSeq" id="YP_009838381.1">
    <property type="nucleotide sequence ID" value="NC_048709.1"/>
</dbReference>
<dbReference type="EMBL" id="MH375644">
    <property type="protein sequence ID" value="AXC34535.1"/>
    <property type="molecule type" value="Genomic_DNA"/>
</dbReference>
<reference evidence="1 2" key="1">
    <citation type="submission" date="2018-05" db="EMBL/GenBank/DDBJ databases">
        <title>The genome of Vibrio coralliilyticus phage YC.</title>
        <authorList>
            <person name="Benler S."/>
        </authorList>
    </citation>
    <scope>NUCLEOTIDE SEQUENCE [LARGE SCALE GENOMIC DNA]</scope>
</reference>
<dbReference type="KEGG" id="vg:55608613"/>
<sequence>MAAPKYKLLKRLENTVLPVAEEIFNGQLVTQTNMIKSAELTGNICKRLLPSENNFSLRVQVINEGESFSMEHSPTYDMMKKGLDRNRMSFVIALNSAATQVISDSPKRATKHQNLLNAPVYREYMQQREEYGNYRPQIIVGCDKEGAIVMPRYNLILVNKCGKLHVVGGIATYGINIQQWCAEADLKKTVNISNPQVSTHYIDNPKQFVALTTTAAFV</sequence>
<name>A0A384ZSD5_9CAUD</name>
<protein>
    <submittedName>
        <fullName evidence="1">Uncharacterized protein</fullName>
    </submittedName>
</protein>